<sequence length="73" mass="7734">MGAVVSCFQAVLRTIGNVIMAIVGGIGSILTAIINGIVSLFGILISCLTCGRSGGSMRHRHRARGMRTSRRVY</sequence>
<evidence type="ECO:0000313" key="3">
    <source>
        <dbReference type="Proteomes" id="UP001338125"/>
    </source>
</evidence>
<name>A0ABR0T4D3_9HYPO</name>
<dbReference type="Proteomes" id="UP001338125">
    <property type="component" value="Unassembled WGS sequence"/>
</dbReference>
<reference evidence="2 3" key="1">
    <citation type="submission" date="2024-01" db="EMBL/GenBank/DDBJ databases">
        <title>Complete genome of Cladobotryum mycophilum ATHUM6906.</title>
        <authorList>
            <person name="Christinaki A.C."/>
            <person name="Myridakis A.I."/>
            <person name="Kouvelis V.N."/>
        </authorList>
    </citation>
    <scope>NUCLEOTIDE SEQUENCE [LARGE SCALE GENOMIC DNA]</scope>
    <source>
        <strain evidence="2 3">ATHUM6906</strain>
    </source>
</reference>
<keyword evidence="1" id="KW-0812">Transmembrane</keyword>
<accession>A0ABR0T4D3</accession>
<dbReference type="EMBL" id="JAVFKD010000001">
    <property type="protein sequence ID" value="KAK5998791.1"/>
    <property type="molecule type" value="Genomic_DNA"/>
</dbReference>
<proteinExistence type="predicted"/>
<organism evidence="2 3">
    <name type="scientific">Cladobotryum mycophilum</name>
    <dbReference type="NCBI Taxonomy" id="491253"/>
    <lineage>
        <taxon>Eukaryota</taxon>
        <taxon>Fungi</taxon>
        <taxon>Dikarya</taxon>
        <taxon>Ascomycota</taxon>
        <taxon>Pezizomycotina</taxon>
        <taxon>Sordariomycetes</taxon>
        <taxon>Hypocreomycetidae</taxon>
        <taxon>Hypocreales</taxon>
        <taxon>Hypocreaceae</taxon>
        <taxon>Cladobotryum</taxon>
    </lineage>
</organism>
<keyword evidence="1" id="KW-0472">Membrane</keyword>
<protein>
    <submittedName>
        <fullName evidence="2">Uncharacterized protein</fullName>
    </submittedName>
</protein>
<gene>
    <name evidence="2" type="ORF">PT974_01174</name>
</gene>
<keyword evidence="3" id="KW-1185">Reference proteome</keyword>
<comment type="caution">
    <text evidence="2">The sequence shown here is derived from an EMBL/GenBank/DDBJ whole genome shotgun (WGS) entry which is preliminary data.</text>
</comment>
<keyword evidence="1" id="KW-1133">Transmembrane helix</keyword>
<evidence type="ECO:0000313" key="2">
    <source>
        <dbReference type="EMBL" id="KAK5998791.1"/>
    </source>
</evidence>
<feature type="transmembrane region" description="Helical" evidence="1">
    <location>
        <begin position="18"/>
        <end position="51"/>
    </location>
</feature>
<evidence type="ECO:0000256" key="1">
    <source>
        <dbReference type="SAM" id="Phobius"/>
    </source>
</evidence>